<dbReference type="OrthoDB" id="69789at2759"/>
<keyword evidence="1" id="KW-1133">Transmembrane helix</keyword>
<keyword evidence="3" id="KW-1185">Reference proteome</keyword>
<gene>
    <name evidence="2" type="ORF">THRCLA_03515</name>
</gene>
<dbReference type="EMBL" id="JNBS01000654">
    <property type="protein sequence ID" value="OQS04238.1"/>
    <property type="molecule type" value="Genomic_DNA"/>
</dbReference>
<comment type="caution">
    <text evidence="2">The sequence shown here is derived from an EMBL/GenBank/DDBJ whole genome shotgun (WGS) entry which is preliminary data.</text>
</comment>
<dbReference type="AlphaFoldDB" id="A0A1W0A1V2"/>
<reference evidence="2 3" key="1">
    <citation type="journal article" date="2014" name="Genome Biol. Evol.">
        <title>The secreted proteins of Achlya hypogyna and Thraustotheca clavata identify the ancestral oomycete secretome and reveal gene acquisitions by horizontal gene transfer.</title>
        <authorList>
            <person name="Misner I."/>
            <person name="Blouin N."/>
            <person name="Leonard G."/>
            <person name="Richards T.A."/>
            <person name="Lane C.E."/>
        </authorList>
    </citation>
    <scope>NUCLEOTIDE SEQUENCE [LARGE SCALE GENOMIC DNA]</scope>
    <source>
        <strain evidence="2 3">ATCC 34112</strain>
    </source>
</reference>
<accession>A0A1W0A1V2</accession>
<protein>
    <recommendedName>
        <fullName evidence="4">Transmembrane protein</fullName>
    </recommendedName>
</protein>
<evidence type="ECO:0000313" key="2">
    <source>
        <dbReference type="EMBL" id="OQS04238.1"/>
    </source>
</evidence>
<evidence type="ECO:0000256" key="1">
    <source>
        <dbReference type="SAM" id="Phobius"/>
    </source>
</evidence>
<proteinExistence type="predicted"/>
<feature type="transmembrane region" description="Helical" evidence="1">
    <location>
        <begin position="198"/>
        <end position="216"/>
    </location>
</feature>
<evidence type="ECO:0000313" key="3">
    <source>
        <dbReference type="Proteomes" id="UP000243217"/>
    </source>
</evidence>
<feature type="transmembrane region" description="Helical" evidence="1">
    <location>
        <begin position="173"/>
        <end position="192"/>
    </location>
</feature>
<dbReference type="Proteomes" id="UP000243217">
    <property type="component" value="Unassembled WGS sequence"/>
</dbReference>
<keyword evidence="1" id="KW-0472">Membrane</keyword>
<organism evidence="2 3">
    <name type="scientific">Thraustotheca clavata</name>
    <dbReference type="NCBI Taxonomy" id="74557"/>
    <lineage>
        <taxon>Eukaryota</taxon>
        <taxon>Sar</taxon>
        <taxon>Stramenopiles</taxon>
        <taxon>Oomycota</taxon>
        <taxon>Saprolegniomycetes</taxon>
        <taxon>Saprolegniales</taxon>
        <taxon>Achlyaceae</taxon>
        <taxon>Thraustotheca</taxon>
    </lineage>
</organism>
<evidence type="ECO:0008006" key="4">
    <source>
        <dbReference type="Google" id="ProtNLM"/>
    </source>
</evidence>
<name>A0A1W0A1V2_9STRA</name>
<sequence length="227" mass="24827">MFGQQFSFEFVMSSPIDTTLPVAFKLKPELISESEQDLKHEIKQEIKQEKQTQFKTWSTELQDAVNAQVTHANELTSAARVHISQVGKLVWNTVKAPMNEVFSVIKDANSNKGTPLRTFISDARVAANETLVSVEESSRATQQSIEQSLVPVREVLTVAQENAIKFNAFRKSYPAVVVGGAALVVGLPALALRGKLRGGFFALATAGVTAGAMFGVDQLEKYNASRR</sequence>
<keyword evidence="1" id="KW-0812">Transmembrane</keyword>